<dbReference type="OrthoDB" id="9806974at2"/>
<dbReference type="AlphaFoldDB" id="A0A0D5NHF3"/>
<dbReference type="PANTHER" id="PTHR43477">
    <property type="entry name" value="DIHYDROANTICAPSIN 7-DEHYDROGENASE"/>
    <property type="match status" value="1"/>
</dbReference>
<dbReference type="Gene3D" id="3.40.50.720">
    <property type="entry name" value="NAD(P)-binding Rossmann-like Domain"/>
    <property type="match status" value="1"/>
</dbReference>
<protein>
    <recommendedName>
        <fullName evidence="5">Short-chain dehydrogenase</fullName>
    </recommendedName>
</protein>
<dbReference type="NCBIfam" id="NF005449">
    <property type="entry name" value="PRK07041.1"/>
    <property type="match status" value="1"/>
</dbReference>
<evidence type="ECO:0008006" key="5">
    <source>
        <dbReference type="Google" id="ProtNLM"/>
    </source>
</evidence>
<keyword evidence="2" id="KW-0560">Oxidoreductase</keyword>
<evidence type="ECO:0000256" key="2">
    <source>
        <dbReference type="ARBA" id="ARBA00023002"/>
    </source>
</evidence>
<evidence type="ECO:0000313" key="4">
    <source>
        <dbReference type="Proteomes" id="UP000032633"/>
    </source>
</evidence>
<comment type="similarity">
    <text evidence="1">Belongs to the short-chain dehydrogenases/reductases (SDR) family.</text>
</comment>
<proteinExistence type="inferred from homology"/>
<reference evidence="3 4" key="1">
    <citation type="journal article" date="2015" name="J. Biotechnol.">
        <title>Complete genome sequence of Paenibacillus beijingensis 7188(T) (=DSM 24997(T)), a novel rhizobacterium from jujube garden soil.</title>
        <authorList>
            <person name="Kwak Y."/>
            <person name="Shin J.H."/>
        </authorList>
    </citation>
    <scope>NUCLEOTIDE SEQUENCE [LARGE SCALE GENOMIC DNA]</scope>
    <source>
        <strain evidence="3 4">DSM 24997</strain>
    </source>
</reference>
<name>A0A0D5NHF3_9BACL</name>
<dbReference type="RefSeq" id="WP_045670247.1">
    <property type="nucleotide sequence ID" value="NZ_CP011058.1"/>
</dbReference>
<gene>
    <name evidence="3" type="ORF">VN24_09710</name>
</gene>
<dbReference type="SUPFAM" id="SSF51735">
    <property type="entry name" value="NAD(P)-binding Rossmann-fold domains"/>
    <property type="match status" value="1"/>
</dbReference>
<dbReference type="PATRIC" id="fig|1126833.4.peg.2144"/>
<dbReference type="Pfam" id="PF13561">
    <property type="entry name" value="adh_short_C2"/>
    <property type="match status" value="1"/>
</dbReference>
<dbReference type="PANTHER" id="PTHR43477:SF1">
    <property type="entry name" value="DIHYDROANTICAPSIN 7-DEHYDROGENASE"/>
    <property type="match status" value="1"/>
</dbReference>
<evidence type="ECO:0000313" key="3">
    <source>
        <dbReference type="EMBL" id="AJY74814.1"/>
    </source>
</evidence>
<keyword evidence="4" id="KW-1185">Reference proteome</keyword>
<dbReference type="STRING" id="1126833.VN24_09710"/>
<dbReference type="PRINTS" id="PR00081">
    <property type="entry name" value="GDHRDH"/>
</dbReference>
<dbReference type="Proteomes" id="UP000032633">
    <property type="component" value="Chromosome"/>
</dbReference>
<accession>A0A0D5NHF3</accession>
<dbReference type="HOGENOM" id="CLU_010194_1_2_9"/>
<reference evidence="4" key="2">
    <citation type="submission" date="2015-03" db="EMBL/GenBank/DDBJ databases">
        <title>Genome sequence of Paenibacillus beijingensis strain DSM 24997T.</title>
        <authorList>
            <person name="Kwak Y."/>
            <person name="Shin J.-H."/>
        </authorList>
    </citation>
    <scope>NUCLEOTIDE SEQUENCE [LARGE SCALE GENOMIC DNA]</scope>
    <source>
        <strain evidence="4">DSM 24997</strain>
    </source>
</reference>
<dbReference type="InterPro" id="IPR051122">
    <property type="entry name" value="SDR_DHRS6-like"/>
</dbReference>
<dbReference type="InterPro" id="IPR036291">
    <property type="entry name" value="NAD(P)-bd_dom_sf"/>
</dbReference>
<sequence length="244" mass="25585">MSIKNSLQGQHVIVIGGGSGIGLAAAQRASALGAEVTIVGRSADRLEKAAEGFEGEIRTAVLDLRIEEDVQAFFIETGAFDHLVITAGEMKHGLGKVVELDTFSAKEQFESRFWGPYLAVRYGAAAIREGGSITLTTGFFGDKTVPGAAVPSAVHGALETLGRTLAVELAPVRVNVVSPGYTDTPLHDGMPAEQKRAWFEQTAPTLPVRRIGSADDIAGAILFLVENGNTTGITLTVDGGARLV</sequence>
<dbReference type="EMBL" id="CP011058">
    <property type="protein sequence ID" value="AJY74814.1"/>
    <property type="molecule type" value="Genomic_DNA"/>
</dbReference>
<dbReference type="InterPro" id="IPR002347">
    <property type="entry name" value="SDR_fam"/>
</dbReference>
<organism evidence="3 4">
    <name type="scientific">Paenibacillus beijingensis</name>
    <dbReference type="NCBI Taxonomy" id="1126833"/>
    <lineage>
        <taxon>Bacteria</taxon>
        <taxon>Bacillati</taxon>
        <taxon>Bacillota</taxon>
        <taxon>Bacilli</taxon>
        <taxon>Bacillales</taxon>
        <taxon>Paenibacillaceae</taxon>
        <taxon>Paenibacillus</taxon>
    </lineage>
</organism>
<dbReference type="GO" id="GO:0016491">
    <property type="term" value="F:oxidoreductase activity"/>
    <property type="evidence" value="ECO:0007669"/>
    <property type="project" value="UniProtKB-KW"/>
</dbReference>
<evidence type="ECO:0000256" key="1">
    <source>
        <dbReference type="ARBA" id="ARBA00006484"/>
    </source>
</evidence>
<dbReference type="KEGG" id="pbj:VN24_09710"/>